<evidence type="ECO:0000256" key="2">
    <source>
        <dbReference type="ARBA" id="ARBA00022989"/>
    </source>
</evidence>
<keyword evidence="4" id="KW-0813">Transport</keyword>
<dbReference type="InterPro" id="IPR011701">
    <property type="entry name" value="MFS"/>
</dbReference>
<organism evidence="6 7">
    <name type="scientific">Acinetobacter pollinis</name>
    <dbReference type="NCBI Taxonomy" id="2605270"/>
    <lineage>
        <taxon>Bacteria</taxon>
        <taxon>Pseudomonadati</taxon>
        <taxon>Pseudomonadota</taxon>
        <taxon>Gammaproteobacteria</taxon>
        <taxon>Moraxellales</taxon>
        <taxon>Moraxellaceae</taxon>
        <taxon>Acinetobacter</taxon>
    </lineage>
</organism>
<feature type="transmembrane region" description="Helical" evidence="4">
    <location>
        <begin position="21"/>
        <end position="43"/>
    </location>
</feature>
<gene>
    <name evidence="6" type="ORF">I2F25_07010</name>
</gene>
<dbReference type="NCBIfam" id="NF003477">
    <property type="entry name" value="PRK05122.1"/>
    <property type="match status" value="1"/>
</dbReference>
<feature type="transmembrane region" description="Helical" evidence="4">
    <location>
        <begin position="283"/>
        <end position="300"/>
    </location>
</feature>
<evidence type="ECO:0000313" key="6">
    <source>
        <dbReference type="EMBL" id="MEB5476793.1"/>
    </source>
</evidence>
<feature type="transmembrane region" description="Helical" evidence="4">
    <location>
        <begin position="179"/>
        <end position="199"/>
    </location>
</feature>
<dbReference type="PANTHER" id="PTHR23531:SF1">
    <property type="entry name" value="QUINOLENE RESISTANCE PROTEIN NORA"/>
    <property type="match status" value="1"/>
</dbReference>
<dbReference type="EMBL" id="VTDN01000004">
    <property type="protein sequence ID" value="MEB5476793.1"/>
    <property type="molecule type" value="Genomic_DNA"/>
</dbReference>
<feature type="transmembrane region" description="Helical" evidence="4">
    <location>
        <begin position="306"/>
        <end position="330"/>
    </location>
</feature>
<dbReference type="InterPro" id="IPR023008">
    <property type="entry name" value="MFS_YhhS-like"/>
</dbReference>
<comment type="similarity">
    <text evidence="4">Belongs to the major facilitator superfamily. YhhS family.</text>
</comment>
<dbReference type="RefSeq" id="WP_195771532.1">
    <property type="nucleotide sequence ID" value="NZ_VTDN01000004.1"/>
</dbReference>
<dbReference type="PANTHER" id="PTHR23531">
    <property type="entry name" value="QUINOLENE RESISTANCE PROTEIN NORA"/>
    <property type="match status" value="1"/>
</dbReference>
<feature type="transmembrane region" description="Helical" evidence="4">
    <location>
        <begin position="49"/>
        <end position="68"/>
    </location>
</feature>
<name>A0ABU6DVB8_9GAMM</name>
<feature type="transmembrane region" description="Helical" evidence="4">
    <location>
        <begin position="110"/>
        <end position="131"/>
    </location>
</feature>
<dbReference type="Proteomes" id="UP001339883">
    <property type="component" value="Unassembled WGS sequence"/>
</dbReference>
<proteinExistence type="inferred from homology"/>
<dbReference type="CDD" id="cd17489">
    <property type="entry name" value="MFS_YfcJ_like"/>
    <property type="match status" value="1"/>
</dbReference>
<dbReference type="HAMAP" id="MF_01118">
    <property type="entry name" value="MFS_YhhS"/>
    <property type="match status" value="1"/>
</dbReference>
<feature type="transmembrane region" description="Helical" evidence="4">
    <location>
        <begin position="342"/>
        <end position="366"/>
    </location>
</feature>
<comment type="subcellular location">
    <subcellularLocation>
        <location evidence="4">Cell inner membrane</location>
        <topology evidence="4">Multi-pass membrane protein</topology>
    </subcellularLocation>
</comment>
<accession>A0ABU6DVB8</accession>
<evidence type="ECO:0000259" key="5">
    <source>
        <dbReference type="PROSITE" id="PS50850"/>
    </source>
</evidence>
<feature type="transmembrane region" description="Helical" evidence="4">
    <location>
        <begin position="372"/>
        <end position="390"/>
    </location>
</feature>
<feature type="transmembrane region" description="Helical" evidence="4">
    <location>
        <begin position="220"/>
        <end position="241"/>
    </location>
</feature>
<protein>
    <recommendedName>
        <fullName evidence="4">Uncharacterized MFS-type transporter I2F25_07010</fullName>
    </recommendedName>
</protein>
<dbReference type="InterPro" id="IPR052714">
    <property type="entry name" value="MFS_Exporter"/>
</dbReference>
<dbReference type="Pfam" id="PF07690">
    <property type="entry name" value="MFS_1"/>
    <property type="match status" value="1"/>
</dbReference>
<keyword evidence="2 4" id="KW-1133">Transmembrane helix</keyword>
<keyword evidence="7" id="KW-1185">Reference proteome</keyword>
<dbReference type="InterPro" id="IPR020846">
    <property type="entry name" value="MFS_dom"/>
</dbReference>
<dbReference type="SUPFAM" id="SSF103473">
    <property type="entry name" value="MFS general substrate transporter"/>
    <property type="match status" value="1"/>
</dbReference>
<feature type="transmembrane region" description="Helical" evidence="4">
    <location>
        <begin position="84"/>
        <end position="104"/>
    </location>
</feature>
<feature type="domain" description="Major facilitator superfamily (MFS) profile" evidence="5">
    <location>
        <begin position="185"/>
        <end position="398"/>
    </location>
</feature>
<comment type="caution">
    <text evidence="6">The sequence shown here is derived from an EMBL/GenBank/DDBJ whole genome shotgun (WGS) entry which is preliminary data.</text>
</comment>
<evidence type="ECO:0000256" key="1">
    <source>
        <dbReference type="ARBA" id="ARBA00022692"/>
    </source>
</evidence>
<reference evidence="6 7" key="1">
    <citation type="submission" date="2019-08" db="EMBL/GenBank/DDBJ databases">
        <title>Five species of Acinetobacter isolated from floral nectar and animal pollinators.</title>
        <authorList>
            <person name="Hendry T.A."/>
        </authorList>
    </citation>
    <scope>NUCLEOTIDE SEQUENCE [LARGE SCALE GENOMIC DNA]</scope>
    <source>
        <strain evidence="6 7">MD18.27</strain>
    </source>
</reference>
<dbReference type="Gene3D" id="1.20.1250.20">
    <property type="entry name" value="MFS general substrate transporter like domains"/>
    <property type="match status" value="1"/>
</dbReference>
<evidence type="ECO:0000313" key="7">
    <source>
        <dbReference type="Proteomes" id="UP001339883"/>
    </source>
</evidence>
<sequence>MDTQIASNTSKYELNKKILSVVIFTFFAYLSVGLPLAILPQLVSQQLQYSSFIAGGIISVQYLATLLTRPKAGQLADMLGARKVVLIGLGCCGMSGIFSIIAVFCIDKQPALSLILFALGRLCLGAGESFASTGSTLWGMNLVDRTETSRVISWNGVATYSAMAFGAPLGVYLNGHFSTYAFAVTTLVLAVIGFLLAYRKPTIRVKVDTKIAFLKVASKVWVFGAALALGTVGFGVISTFITLYFNERGWPNAAYALSVFSIGFVFIRLILGKMIPKFGGIKVSLFSFVVEAIGLFFIWGSTHISMAYIGAFLVGAGFSLVFPALGVEAVKQVETKNRGSALGVYNAFLDIALMFIGPFAGLLIPLIGMQDLYGVAGVITVLAVILMYFLNKNAQKPI</sequence>
<keyword evidence="3 4" id="KW-0472">Membrane</keyword>
<keyword evidence="4" id="KW-1003">Cell membrane</keyword>
<feature type="transmembrane region" description="Helical" evidence="4">
    <location>
        <begin position="253"/>
        <end position="271"/>
    </location>
</feature>
<keyword evidence="4" id="KW-0997">Cell inner membrane</keyword>
<dbReference type="PROSITE" id="PS50850">
    <property type="entry name" value="MFS"/>
    <property type="match status" value="1"/>
</dbReference>
<dbReference type="InterPro" id="IPR036259">
    <property type="entry name" value="MFS_trans_sf"/>
</dbReference>
<evidence type="ECO:0000256" key="3">
    <source>
        <dbReference type="ARBA" id="ARBA00023136"/>
    </source>
</evidence>
<keyword evidence="1 4" id="KW-0812">Transmembrane</keyword>
<evidence type="ECO:0000256" key="4">
    <source>
        <dbReference type="HAMAP-Rule" id="MF_01118"/>
    </source>
</evidence>
<feature type="transmembrane region" description="Helical" evidence="4">
    <location>
        <begin position="152"/>
        <end position="173"/>
    </location>
</feature>